<accession>A0A8X6YI20</accession>
<name>A0A8X6YI20_9ARAC</name>
<comment type="caution">
    <text evidence="1">The sequence shown here is derived from an EMBL/GenBank/DDBJ whole genome shotgun (WGS) entry which is preliminary data.</text>
</comment>
<dbReference type="Proteomes" id="UP000886998">
    <property type="component" value="Unassembled WGS sequence"/>
</dbReference>
<proteinExistence type="predicted"/>
<dbReference type="SUPFAM" id="SSF52540">
    <property type="entry name" value="P-loop containing nucleoside triphosphate hydrolases"/>
    <property type="match status" value="1"/>
</dbReference>
<keyword evidence="2" id="KW-1185">Reference proteome</keyword>
<dbReference type="PRINTS" id="PR00449">
    <property type="entry name" value="RASTRNSFRMNG"/>
</dbReference>
<dbReference type="AlphaFoldDB" id="A0A8X6YI20"/>
<organism evidence="1 2">
    <name type="scientific">Trichonephila inaurata madagascariensis</name>
    <dbReference type="NCBI Taxonomy" id="2747483"/>
    <lineage>
        <taxon>Eukaryota</taxon>
        <taxon>Metazoa</taxon>
        <taxon>Ecdysozoa</taxon>
        <taxon>Arthropoda</taxon>
        <taxon>Chelicerata</taxon>
        <taxon>Arachnida</taxon>
        <taxon>Araneae</taxon>
        <taxon>Araneomorphae</taxon>
        <taxon>Entelegynae</taxon>
        <taxon>Araneoidea</taxon>
        <taxon>Nephilidae</taxon>
        <taxon>Trichonephila</taxon>
        <taxon>Trichonephila inaurata</taxon>
    </lineage>
</organism>
<dbReference type="InterPro" id="IPR027417">
    <property type="entry name" value="P-loop_NTPase"/>
</dbReference>
<dbReference type="Gene3D" id="3.40.50.300">
    <property type="entry name" value="P-loop containing nucleotide triphosphate hydrolases"/>
    <property type="match status" value="1"/>
</dbReference>
<sequence>MAMSRRFPSGRNYINILVSGAPGCGATSLIESFISICDDVLIHREFRFDTMACQFRFFMDNHFYILRACDSSKNTITPPENLPVPRLHYYMDFVIYLYSIDDPDSLFYLMDLLEVKDDVGDLPSVLVGNKVDLRKRGKLLIVLMREETSSCLSWKQQYSQKNTISVGLLSVRQRQVNPFRMYLQLL</sequence>
<evidence type="ECO:0000313" key="2">
    <source>
        <dbReference type="Proteomes" id="UP000886998"/>
    </source>
</evidence>
<evidence type="ECO:0000313" key="1">
    <source>
        <dbReference type="EMBL" id="GFY71265.1"/>
    </source>
</evidence>
<dbReference type="EMBL" id="BMAV01018716">
    <property type="protein sequence ID" value="GFY71265.1"/>
    <property type="molecule type" value="Genomic_DNA"/>
</dbReference>
<dbReference type="CDD" id="cd00882">
    <property type="entry name" value="Ras_like_GTPase"/>
    <property type="match status" value="1"/>
</dbReference>
<protein>
    <submittedName>
        <fullName evidence="1">Uncharacterized protein</fullName>
    </submittedName>
</protein>
<reference evidence="1" key="1">
    <citation type="submission" date="2020-08" db="EMBL/GenBank/DDBJ databases">
        <title>Multicomponent nature underlies the extraordinary mechanical properties of spider dragline silk.</title>
        <authorList>
            <person name="Kono N."/>
            <person name="Nakamura H."/>
            <person name="Mori M."/>
            <person name="Yoshida Y."/>
            <person name="Ohtoshi R."/>
            <person name="Malay A.D."/>
            <person name="Moran D.A.P."/>
            <person name="Tomita M."/>
            <person name="Numata K."/>
            <person name="Arakawa K."/>
        </authorList>
    </citation>
    <scope>NUCLEOTIDE SEQUENCE</scope>
</reference>
<gene>
    <name evidence="1" type="ORF">TNIN_447891</name>
</gene>